<dbReference type="RefSeq" id="WP_072976573.1">
    <property type="nucleotide sequence ID" value="NZ_FQTY01000013.1"/>
</dbReference>
<proteinExistence type="predicted"/>
<keyword evidence="2" id="KW-1185">Reference proteome</keyword>
<evidence type="ECO:0000313" key="2">
    <source>
        <dbReference type="Proteomes" id="UP000184114"/>
    </source>
</evidence>
<name>A0A1M4XUI2_9FIRM</name>
<evidence type="ECO:0000313" key="1">
    <source>
        <dbReference type="EMBL" id="SHE97095.1"/>
    </source>
</evidence>
<sequence length="737" mass="86025">MKKKMFYMILAINLILIIFPQWSSYAGGEEEKIIKRVYTDKQNILEGDKNIDYNISYIYIEHEPSYKVDGDKFDLKNLHNIIKIIANGKEQNHVDSNGNFKYTIEYNNDLNRVEIKIKENPLNPAGLKPFILTKDTYYNIYIPSGFFFNQSRSSGSINYTFTTNGEGINITQRGIYKFEVTNKKEIVGSYDRPFLITDFTPTNKNMEFTITGYNFSNDIKQLRFVREKDNKTITIPRKTGNVENLKFHDITKITGTMDDEAKKEFAKVINDKECKKTYTSAGVYDIYIDFEIGNSATIHKVEQRIIVKDRPKVIDTTPRDEHDYFDPEILYEKFTNPEEKGYYIEVVFEDIGSTLKMKDSISHGIQVNVIGDKTNLIDKNKQIVYKRELSTNKYSTNRFKVYIPLIDKLDDNQKYEVYIPEDSIVEYSDIETEKNRCYKWTFSTNYFPKAEKLYEGSIPEYYDWNYPIVIDGSMFHDDTFVEFRNMNGKYYSPSSIDIRNNNSTMYIYLPRNRRLPVGVYDIIVSNGNSYETQMVYGVFSVVEEGDYIPNEEYRVKDDSSKGMVKGNIGKSKDILELSSKYTDNRYLEIDLDELMGSNTWVRSIEYPISYRDSLGELRLKSKWVNVSINSLRLSNNYDERYIELRVGKVEPSMADILKKKLVGKNIKSNFIEVSGANFDFTNLTIEIPYFDSDGSRLRILRYDESNRRFEDVPYIIDLINGKVKGMSSKPGIFVIVQ</sequence>
<accession>A0A1M4XUI2</accession>
<dbReference type="AlphaFoldDB" id="A0A1M4XUI2"/>
<dbReference type="STRING" id="1123404.SAMN02745784_02392"/>
<dbReference type="EMBL" id="FQTY01000013">
    <property type="protein sequence ID" value="SHE97095.1"/>
    <property type="molecule type" value="Genomic_DNA"/>
</dbReference>
<organism evidence="1 2">
    <name type="scientific">Tissierella praeacuta DSM 18095</name>
    <dbReference type="NCBI Taxonomy" id="1123404"/>
    <lineage>
        <taxon>Bacteria</taxon>
        <taxon>Bacillati</taxon>
        <taxon>Bacillota</taxon>
        <taxon>Tissierellia</taxon>
        <taxon>Tissierellales</taxon>
        <taxon>Tissierellaceae</taxon>
        <taxon>Tissierella</taxon>
    </lineage>
</organism>
<protein>
    <submittedName>
        <fullName evidence="1">Uncharacterized protein</fullName>
    </submittedName>
</protein>
<reference evidence="2" key="1">
    <citation type="submission" date="2016-11" db="EMBL/GenBank/DDBJ databases">
        <authorList>
            <person name="Varghese N."/>
            <person name="Submissions S."/>
        </authorList>
    </citation>
    <scope>NUCLEOTIDE SEQUENCE [LARGE SCALE GENOMIC DNA]</scope>
    <source>
        <strain evidence="2">DSM 18095</strain>
    </source>
</reference>
<dbReference type="GeneID" id="90993870"/>
<dbReference type="Proteomes" id="UP000184114">
    <property type="component" value="Unassembled WGS sequence"/>
</dbReference>
<gene>
    <name evidence="1" type="ORF">SAMN02745784_02392</name>
</gene>